<name>A0ABR1IXG1_9AGAR</name>
<comment type="caution">
    <text evidence="2">The sequence shown here is derived from an EMBL/GenBank/DDBJ whole genome shotgun (WGS) entry which is preliminary data.</text>
</comment>
<keyword evidence="3" id="KW-1185">Reference proteome</keyword>
<proteinExistence type="predicted"/>
<dbReference type="Proteomes" id="UP001498398">
    <property type="component" value="Unassembled WGS sequence"/>
</dbReference>
<protein>
    <submittedName>
        <fullName evidence="2">Uncharacterized protein</fullName>
    </submittedName>
</protein>
<evidence type="ECO:0000313" key="2">
    <source>
        <dbReference type="EMBL" id="KAK7440419.1"/>
    </source>
</evidence>
<feature type="region of interest" description="Disordered" evidence="1">
    <location>
        <begin position="185"/>
        <end position="216"/>
    </location>
</feature>
<evidence type="ECO:0000313" key="3">
    <source>
        <dbReference type="Proteomes" id="UP001498398"/>
    </source>
</evidence>
<dbReference type="EMBL" id="JBANRG010000068">
    <property type="protein sequence ID" value="KAK7440419.1"/>
    <property type="molecule type" value="Genomic_DNA"/>
</dbReference>
<accession>A0ABR1IXG1</accession>
<feature type="compositionally biased region" description="Pro residues" evidence="1">
    <location>
        <begin position="191"/>
        <end position="206"/>
    </location>
</feature>
<evidence type="ECO:0000256" key="1">
    <source>
        <dbReference type="SAM" id="MobiDB-lite"/>
    </source>
</evidence>
<sequence length="216" mass="25117">MAPNTTKQANKPRQRSRKLLFTPPSGGEYKVGDFDIICRSTPIPLYKIPRYLLQHPAIPGFHAPWLWCGWSGTDYLFKLVETKYPDELVRDSWGEVGIYESLFKLSYIVNKEFQIPEDFHRLVQVVDVALPDGQVDLGLVIGSNFEGLLPFDVDYLGRISRDLFDGREPEWMLDAYRWKWVPRDRGRRPELPNPNEPKEYGPPPQFSPSLRRLLKN</sequence>
<organism evidence="2 3">
    <name type="scientific">Marasmiellus scandens</name>
    <dbReference type="NCBI Taxonomy" id="2682957"/>
    <lineage>
        <taxon>Eukaryota</taxon>
        <taxon>Fungi</taxon>
        <taxon>Dikarya</taxon>
        <taxon>Basidiomycota</taxon>
        <taxon>Agaricomycotina</taxon>
        <taxon>Agaricomycetes</taxon>
        <taxon>Agaricomycetidae</taxon>
        <taxon>Agaricales</taxon>
        <taxon>Marasmiineae</taxon>
        <taxon>Omphalotaceae</taxon>
        <taxon>Marasmiellus</taxon>
    </lineage>
</organism>
<gene>
    <name evidence="2" type="ORF">VKT23_017057</name>
</gene>
<reference evidence="2 3" key="1">
    <citation type="submission" date="2024-01" db="EMBL/GenBank/DDBJ databases">
        <title>A draft genome for the cacao thread blight pathogen Marasmiellus scandens.</title>
        <authorList>
            <person name="Baruah I.K."/>
            <person name="Leung J."/>
            <person name="Bukari Y."/>
            <person name="Amoako-Attah I."/>
            <person name="Meinhardt L.W."/>
            <person name="Bailey B.A."/>
            <person name="Cohen S.P."/>
        </authorList>
    </citation>
    <scope>NUCLEOTIDE SEQUENCE [LARGE SCALE GENOMIC DNA]</scope>
    <source>
        <strain evidence="2 3">GH-19</strain>
    </source>
</reference>